<dbReference type="GO" id="GO:0016783">
    <property type="term" value="F:sulfurtransferase activity"/>
    <property type="evidence" value="ECO:0007669"/>
    <property type="project" value="InterPro"/>
</dbReference>
<keyword evidence="8" id="KW-0067">ATP-binding</keyword>
<evidence type="ECO:0000256" key="2">
    <source>
        <dbReference type="ARBA" id="ARBA00006191"/>
    </source>
</evidence>
<dbReference type="InterPro" id="IPR004506">
    <property type="entry name" value="MnmA-like"/>
</dbReference>
<comment type="similarity">
    <text evidence="2">Belongs to the MnmA/TRMU family.</text>
</comment>
<dbReference type="Pfam" id="PF20259">
    <property type="entry name" value="tRNA_Me_trans_M"/>
    <property type="match status" value="1"/>
</dbReference>
<dbReference type="Gene3D" id="3.40.50.620">
    <property type="entry name" value="HUPs"/>
    <property type="match status" value="1"/>
</dbReference>
<evidence type="ECO:0000256" key="10">
    <source>
        <dbReference type="ARBA" id="ARBA00023157"/>
    </source>
</evidence>
<dbReference type="InterPro" id="IPR014729">
    <property type="entry name" value="Rossmann-like_a/b/a_fold"/>
</dbReference>
<feature type="domain" description="tRNA-specific 2-thiouridylase MnmA-like central" evidence="12">
    <location>
        <begin position="219"/>
        <end position="259"/>
    </location>
</feature>
<sequence>MSGGVDSSVVAALLSEMDVDLRAVYMRNWSTMDEQGAMQAGSGGAMGCEWQREWDDVQRVCRHLGGIPVELVDLSREYWVDVFEPAIGQWSDGTTPNPDVTCNRAIKFGALMEKVLAPSHATPACLATGHYARIAYRMQNGAPTPYIQRAIDPSKDQSYYLSSVPSERLRSAFFPLGSMHKADVRATARRLALPTAENPESMGLCFVGERGAGAHAFARFLDNYLESTPGHLLAPDGGVLGQHQGLHSLTIGQRARIGGRPEQIP</sequence>
<dbReference type="GO" id="GO:0005739">
    <property type="term" value="C:mitochondrion"/>
    <property type="evidence" value="ECO:0007669"/>
    <property type="project" value="TreeGrafter"/>
</dbReference>
<keyword evidence="7" id="KW-0547">Nucleotide-binding</keyword>
<keyword evidence="4" id="KW-0820">tRNA-binding</keyword>
<dbReference type="InterPro" id="IPR046884">
    <property type="entry name" value="MnmA-like_central"/>
</dbReference>
<keyword evidence="9" id="KW-0694">RNA-binding</keyword>
<protein>
    <recommendedName>
        <fullName evidence="3">tRNA-5-taurinomethyluridine 2-sulfurtransferase</fullName>
        <ecNumber evidence="3">2.8.1.14</ecNumber>
    </recommendedName>
</protein>
<evidence type="ECO:0000256" key="4">
    <source>
        <dbReference type="ARBA" id="ARBA00022555"/>
    </source>
</evidence>
<dbReference type="PANTHER" id="PTHR11933:SF5">
    <property type="entry name" value="MITOCHONDRIAL TRNA-SPECIFIC 2-THIOURIDYLASE 1"/>
    <property type="match status" value="1"/>
</dbReference>
<dbReference type="PANTHER" id="PTHR11933">
    <property type="entry name" value="TRNA 5-METHYLAMINOMETHYL-2-THIOURIDYLATE -METHYLTRANSFERASE"/>
    <property type="match status" value="1"/>
</dbReference>
<evidence type="ECO:0000313" key="13">
    <source>
        <dbReference type="EMBL" id="WFD37333.1"/>
    </source>
</evidence>
<keyword evidence="5 13" id="KW-0808">Transferase</keyword>
<dbReference type="GO" id="GO:0002143">
    <property type="term" value="P:tRNA wobble position uridine thiolation"/>
    <property type="evidence" value="ECO:0007669"/>
    <property type="project" value="TreeGrafter"/>
</dbReference>
<dbReference type="InterPro" id="IPR023382">
    <property type="entry name" value="MnmA-like_central_sf"/>
</dbReference>
<dbReference type="Pfam" id="PF03054">
    <property type="entry name" value="tRNA_Me_trans"/>
    <property type="match status" value="1"/>
</dbReference>
<dbReference type="EMBL" id="CP119958">
    <property type="protein sequence ID" value="WFD37333.1"/>
    <property type="molecule type" value="Genomic_DNA"/>
</dbReference>
<organism evidence="13 14">
    <name type="scientific">Malassezia japonica</name>
    <dbReference type="NCBI Taxonomy" id="223818"/>
    <lineage>
        <taxon>Eukaryota</taxon>
        <taxon>Fungi</taxon>
        <taxon>Dikarya</taxon>
        <taxon>Basidiomycota</taxon>
        <taxon>Ustilaginomycotina</taxon>
        <taxon>Malasseziomycetes</taxon>
        <taxon>Malasseziales</taxon>
        <taxon>Malasseziaceae</taxon>
        <taxon>Malassezia</taxon>
    </lineage>
</organism>
<dbReference type="NCBIfam" id="TIGR00420">
    <property type="entry name" value="trmU"/>
    <property type="match status" value="1"/>
</dbReference>
<dbReference type="GO" id="GO:0005524">
    <property type="term" value="F:ATP binding"/>
    <property type="evidence" value="ECO:0007669"/>
    <property type="project" value="UniProtKB-KW"/>
</dbReference>
<dbReference type="CDD" id="cd01998">
    <property type="entry name" value="MnmA_TRMU-like"/>
    <property type="match status" value="1"/>
</dbReference>
<comment type="function">
    <text evidence="1">Catalyzes the 2-thiolation of uridine at the wobble position (U34) of mitochondrial tRNA(Lys), tRNA(Glu) and tRNA(Gln). Required for the formation of 5-taurinomethyl-2-thiouridine (tm5s2U) of mitochondrial tRNA(Lys), tRNA(Glu), and tRNA(Gln) at the wobble position. ATP is required to activate the C2 atom of the wobble base.</text>
</comment>
<evidence type="ECO:0000259" key="12">
    <source>
        <dbReference type="Pfam" id="PF20259"/>
    </source>
</evidence>
<dbReference type="RefSeq" id="XP_060120230.1">
    <property type="nucleotide sequence ID" value="XM_060264247.1"/>
</dbReference>
<name>A0AAF0J8I7_9BASI</name>
<evidence type="ECO:0000313" key="14">
    <source>
        <dbReference type="Proteomes" id="UP001217754"/>
    </source>
</evidence>
<keyword evidence="10" id="KW-1015">Disulfide bond</keyword>
<accession>A0AAF0J8I7</accession>
<evidence type="ECO:0000256" key="5">
    <source>
        <dbReference type="ARBA" id="ARBA00022679"/>
    </source>
</evidence>
<dbReference type="EC" id="2.8.1.14" evidence="3"/>
<evidence type="ECO:0000256" key="11">
    <source>
        <dbReference type="ARBA" id="ARBA00049564"/>
    </source>
</evidence>
<comment type="catalytic activity">
    <reaction evidence="11">
        <text>5-taurinomethyluridine(34) in tRNA + S-sulfanyl-L-cysteinyl-[protein] + AH2 + ATP = 5-taurinomethyl-2-thiouridine(34) in tRNA + L-cysteinyl-[protein] + A + AMP + diphosphate + H(+)</text>
        <dbReference type="Rhea" id="RHEA:47040"/>
        <dbReference type="Rhea" id="RHEA-COMP:10131"/>
        <dbReference type="Rhea" id="RHEA-COMP:11726"/>
        <dbReference type="Rhea" id="RHEA-COMP:11732"/>
        <dbReference type="Rhea" id="RHEA-COMP:11733"/>
        <dbReference type="ChEBI" id="CHEBI:13193"/>
        <dbReference type="ChEBI" id="CHEBI:15378"/>
        <dbReference type="ChEBI" id="CHEBI:17499"/>
        <dbReference type="ChEBI" id="CHEBI:29950"/>
        <dbReference type="ChEBI" id="CHEBI:30616"/>
        <dbReference type="ChEBI" id="CHEBI:33019"/>
        <dbReference type="ChEBI" id="CHEBI:61963"/>
        <dbReference type="ChEBI" id="CHEBI:87171"/>
        <dbReference type="ChEBI" id="CHEBI:87172"/>
        <dbReference type="ChEBI" id="CHEBI:456215"/>
        <dbReference type="EC" id="2.8.1.14"/>
    </reaction>
</comment>
<dbReference type="Gene3D" id="2.30.30.280">
    <property type="entry name" value="Adenine nucleotide alpha hydrolases-like domains"/>
    <property type="match status" value="1"/>
</dbReference>
<evidence type="ECO:0000256" key="7">
    <source>
        <dbReference type="ARBA" id="ARBA00022741"/>
    </source>
</evidence>
<dbReference type="AlphaFoldDB" id="A0AAF0J8I7"/>
<evidence type="ECO:0000256" key="3">
    <source>
        <dbReference type="ARBA" id="ARBA00011953"/>
    </source>
</evidence>
<reference evidence="13" key="1">
    <citation type="submission" date="2023-03" db="EMBL/GenBank/DDBJ databases">
        <title>Mating type loci evolution in Malassezia.</title>
        <authorList>
            <person name="Coelho M.A."/>
        </authorList>
    </citation>
    <scope>NUCLEOTIDE SEQUENCE</scope>
    <source>
        <strain evidence="13">CBS 9431</strain>
    </source>
</reference>
<keyword evidence="6" id="KW-0819">tRNA processing</keyword>
<dbReference type="Proteomes" id="UP001217754">
    <property type="component" value="Chromosome 1"/>
</dbReference>
<evidence type="ECO:0000256" key="8">
    <source>
        <dbReference type="ARBA" id="ARBA00022840"/>
    </source>
</evidence>
<dbReference type="GO" id="GO:0000049">
    <property type="term" value="F:tRNA binding"/>
    <property type="evidence" value="ECO:0007669"/>
    <property type="project" value="UniProtKB-KW"/>
</dbReference>
<keyword evidence="14" id="KW-1185">Reference proteome</keyword>
<evidence type="ECO:0000256" key="6">
    <source>
        <dbReference type="ARBA" id="ARBA00022694"/>
    </source>
</evidence>
<gene>
    <name evidence="13" type="ORF">MJAP1_000277</name>
</gene>
<proteinExistence type="inferred from homology"/>
<evidence type="ECO:0000256" key="1">
    <source>
        <dbReference type="ARBA" id="ARBA00003986"/>
    </source>
</evidence>
<evidence type="ECO:0000256" key="9">
    <source>
        <dbReference type="ARBA" id="ARBA00022884"/>
    </source>
</evidence>
<dbReference type="GeneID" id="85223926"/>
<dbReference type="SUPFAM" id="SSF52402">
    <property type="entry name" value="Adenine nucleotide alpha hydrolases-like"/>
    <property type="match status" value="1"/>
</dbReference>